<reference evidence="1" key="1">
    <citation type="submission" date="2019-08" db="EMBL/GenBank/DDBJ databases">
        <authorList>
            <person name="Kucharzyk K."/>
            <person name="Murdoch R.W."/>
            <person name="Higgins S."/>
            <person name="Loffler F."/>
        </authorList>
    </citation>
    <scope>NUCLEOTIDE SEQUENCE</scope>
</reference>
<accession>A0A645I4C2</accession>
<organism evidence="1">
    <name type="scientific">bioreactor metagenome</name>
    <dbReference type="NCBI Taxonomy" id="1076179"/>
    <lineage>
        <taxon>unclassified sequences</taxon>
        <taxon>metagenomes</taxon>
        <taxon>ecological metagenomes</taxon>
    </lineage>
</organism>
<proteinExistence type="predicted"/>
<comment type="caution">
    <text evidence="1">The sequence shown here is derived from an EMBL/GenBank/DDBJ whole genome shotgun (WGS) entry which is preliminary data.</text>
</comment>
<sequence length="78" mass="8913">MRVEQRIFGQVILQAVMRIIAVASIIGADVQPEMERIIGFEVVHLRRAIMSAGSMDVAFRYFYIRRTIGLRMIETTAV</sequence>
<name>A0A645I4C2_9ZZZZ</name>
<protein>
    <submittedName>
        <fullName evidence="1">Uncharacterized protein</fullName>
    </submittedName>
</protein>
<evidence type="ECO:0000313" key="1">
    <source>
        <dbReference type="EMBL" id="MPN46108.1"/>
    </source>
</evidence>
<dbReference type="AlphaFoldDB" id="A0A645I4C2"/>
<dbReference type="EMBL" id="VSSQ01106498">
    <property type="protein sequence ID" value="MPN46108.1"/>
    <property type="molecule type" value="Genomic_DNA"/>
</dbReference>
<gene>
    <name evidence="1" type="ORF">SDC9_193691</name>
</gene>